<dbReference type="OrthoDB" id="2507554at2759"/>
<name>A0A0L6UAL8_9BASI</name>
<reference evidence="2 3" key="1">
    <citation type="submission" date="2015-08" db="EMBL/GenBank/DDBJ databases">
        <title>Next Generation Sequencing and Analysis of the Genome of Puccinia sorghi L Schw, the Causal Agent of Maize Common Rust.</title>
        <authorList>
            <person name="Rochi L."/>
            <person name="Burguener G."/>
            <person name="Darino M."/>
            <person name="Turjanski A."/>
            <person name="Kreff E."/>
            <person name="Dieguez M.J."/>
            <person name="Sacco F."/>
        </authorList>
    </citation>
    <scope>NUCLEOTIDE SEQUENCE [LARGE SCALE GENOMIC DNA]</scope>
    <source>
        <strain evidence="2 3">RO10H11247</strain>
    </source>
</reference>
<gene>
    <name evidence="2" type="ORF">VP01_7g29</name>
</gene>
<evidence type="ECO:0000313" key="3">
    <source>
        <dbReference type="Proteomes" id="UP000037035"/>
    </source>
</evidence>
<dbReference type="EMBL" id="LAVV01013495">
    <property type="protein sequence ID" value="KNZ45589.1"/>
    <property type="molecule type" value="Genomic_DNA"/>
</dbReference>
<dbReference type="VEuPathDB" id="FungiDB:VP01_7g29"/>
<accession>A0A0L6UAL8</accession>
<protein>
    <submittedName>
        <fullName evidence="2">Uncharacterized protein</fullName>
    </submittedName>
</protein>
<sequence length="299" mass="32802">MSSPSNSEQPWVTRLGLSYGPPSDQESKLSKTGISGKTSSNPNKGKVLAKANPTAFAPVTVDHLARLIEAVNKRNVTPAPSGIEHTTGINGAIAADAVTKYQKLGKAIKPKLEENGSNLPVWRSSLVNTVAIVFEQANYFDVKTVDWKINWHIGGKSVHTNLVPDIQGMQGRKSGMVMHVDNITEDLLLPMGLHARCQADYQEITNALDSQLAVDKDRKVLAKHVLELAGRFEAGPAPASLVLAFQLQQHSVRGPRILGGSAGGNSGLVMWRSAEWARRVLNEQNLCWYFWEWGHWRNK</sequence>
<feature type="compositionally biased region" description="Polar residues" evidence="1">
    <location>
        <begin position="1"/>
        <end position="10"/>
    </location>
</feature>
<dbReference type="Proteomes" id="UP000037035">
    <property type="component" value="Unassembled WGS sequence"/>
</dbReference>
<feature type="compositionally biased region" description="Polar residues" evidence="1">
    <location>
        <begin position="30"/>
        <end position="43"/>
    </location>
</feature>
<dbReference type="AlphaFoldDB" id="A0A0L6UAL8"/>
<feature type="region of interest" description="Disordered" evidence="1">
    <location>
        <begin position="1"/>
        <end position="45"/>
    </location>
</feature>
<evidence type="ECO:0000256" key="1">
    <source>
        <dbReference type="SAM" id="MobiDB-lite"/>
    </source>
</evidence>
<organism evidence="2 3">
    <name type="scientific">Puccinia sorghi</name>
    <dbReference type="NCBI Taxonomy" id="27349"/>
    <lineage>
        <taxon>Eukaryota</taxon>
        <taxon>Fungi</taxon>
        <taxon>Dikarya</taxon>
        <taxon>Basidiomycota</taxon>
        <taxon>Pucciniomycotina</taxon>
        <taxon>Pucciniomycetes</taxon>
        <taxon>Pucciniales</taxon>
        <taxon>Pucciniaceae</taxon>
        <taxon>Puccinia</taxon>
    </lineage>
</organism>
<proteinExistence type="predicted"/>
<keyword evidence="3" id="KW-1185">Reference proteome</keyword>
<comment type="caution">
    <text evidence="2">The sequence shown here is derived from an EMBL/GenBank/DDBJ whole genome shotgun (WGS) entry which is preliminary data.</text>
</comment>
<evidence type="ECO:0000313" key="2">
    <source>
        <dbReference type="EMBL" id="KNZ45589.1"/>
    </source>
</evidence>